<evidence type="ECO:0000256" key="1">
    <source>
        <dbReference type="SAM" id="MobiDB-lite"/>
    </source>
</evidence>
<proteinExistence type="predicted"/>
<keyword evidence="3" id="KW-1185">Reference proteome</keyword>
<organism evidence="2 3">
    <name type="scientific">Brevirhabdus pacifica</name>
    <dbReference type="NCBI Taxonomy" id="1267768"/>
    <lineage>
        <taxon>Bacteria</taxon>
        <taxon>Pseudomonadati</taxon>
        <taxon>Pseudomonadota</taxon>
        <taxon>Alphaproteobacteria</taxon>
        <taxon>Rhodobacterales</taxon>
        <taxon>Paracoccaceae</taxon>
        <taxon>Brevirhabdus</taxon>
    </lineage>
</organism>
<sequence>MNVIVTDRGFGHEAIPTVWISLAEALSAPAEGVADLRVHLDPDTDPAALAPLLGRLGAVRVAFPSSADGRGFTIARQLRLMGYEGSLRAYGHVIADQYSLARRAGFDDVEISHDLASRQPEHMWTGPESRRQQDYQARLRG</sequence>
<dbReference type="EMBL" id="CP019124">
    <property type="protein sequence ID" value="APX90674.1"/>
    <property type="molecule type" value="Genomic_DNA"/>
</dbReference>
<gene>
    <name evidence="2" type="ORF">BV394_13890</name>
</gene>
<dbReference type="STRING" id="1267768.BV394_13890"/>
<dbReference type="Proteomes" id="UP000187266">
    <property type="component" value="Chromosome"/>
</dbReference>
<dbReference type="OrthoDB" id="9800421at2"/>
<name>A0A1U7DKZ4_9RHOB</name>
<dbReference type="RefSeq" id="WP_076980691.1">
    <property type="nucleotide sequence ID" value="NZ_CP019124.1"/>
</dbReference>
<dbReference type="InterPro" id="IPR008318">
    <property type="entry name" value="UCP030820"/>
</dbReference>
<evidence type="ECO:0000313" key="2">
    <source>
        <dbReference type="EMBL" id="APX90674.1"/>
    </source>
</evidence>
<dbReference type="AlphaFoldDB" id="A0A1U7DKZ4"/>
<evidence type="ECO:0000313" key="3">
    <source>
        <dbReference type="Proteomes" id="UP000187266"/>
    </source>
</evidence>
<dbReference type="Pfam" id="PF06073">
    <property type="entry name" value="DUF934"/>
    <property type="match status" value="1"/>
</dbReference>
<reference evidence="2 3" key="1">
    <citation type="submission" date="2017-01" db="EMBL/GenBank/DDBJ databases">
        <title>Genomic analysis of Xuhuaishuia manganoxidans DY6-4.</title>
        <authorList>
            <person name="Wang X."/>
        </authorList>
    </citation>
    <scope>NUCLEOTIDE SEQUENCE [LARGE SCALE GENOMIC DNA]</scope>
    <source>
        <strain evidence="2 3">DY6-4</strain>
    </source>
</reference>
<feature type="region of interest" description="Disordered" evidence="1">
    <location>
        <begin position="117"/>
        <end position="141"/>
    </location>
</feature>
<accession>A0A2M9DBM4</accession>
<accession>A0A1U7DKZ4</accession>
<protein>
    <submittedName>
        <fullName evidence="2">Oxidoreductase</fullName>
    </submittedName>
</protein>